<evidence type="ECO:0000313" key="2">
    <source>
        <dbReference type="EMBL" id="SDE59356.1"/>
    </source>
</evidence>
<dbReference type="PROSITE" id="PS51257">
    <property type="entry name" value="PROKAR_LIPOPROTEIN"/>
    <property type="match status" value="1"/>
</dbReference>
<proteinExistence type="predicted"/>
<feature type="signal peptide" evidence="1">
    <location>
        <begin position="1"/>
        <end position="19"/>
    </location>
</feature>
<keyword evidence="1" id="KW-0732">Signal</keyword>
<evidence type="ECO:0000313" key="3">
    <source>
        <dbReference type="Proteomes" id="UP000183685"/>
    </source>
</evidence>
<dbReference type="Proteomes" id="UP000183685">
    <property type="component" value="Unassembled WGS sequence"/>
</dbReference>
<feature type="chain" id="PRO_5010172241" evidence="1">
    <location>
        <begin position="20"/>
        <end position="253"/>
    </location>
</feature>
<dbReference type="SUPFAM" id="SSF53850">
    <property type="entry name" value="Periplasmic binding protein-like II"/>
    <property type="match status" value="1"/>
</dbReference>
<evidence type="ECO:0000256" key="1">
    <source>
        <dbReference type="SAM" id="SignalP"/>
    </source>
</evidence>
<accession>A0A1G7E7A0</accession>
<keyword evidence="3" id="KW-1185">Reference proteome</keyword>
<sequence>MRIIIGSACLGLFISGACAADPLRIFGTELRGVFEPNGTGPYHEAFELLTDGYDQPVELKMAPLKRAENQFVQRGSDCLFAGSAVAGYYEPFGLSGKQLLVSDPIFTFKMKLYGPKGADPIEEFESLKGKMIAIDTGVGNVPFIAEQMGHPADLVLPSRTLQQGFQLLDIGRVAALVAVDLDVRFLQAREPGYLGYPVSRDMSVLESKDVVVCHKGPQTEAFIAHINRSARALNCGRTLEALLDRYLVGLTPQ</sequence>
<dbReference type="EMBL" id="FNAK01000008">
    <property type="protein sequence ID" value="SDE59356.1"/>
    <property type="molecule type" value="Genomic_DNA"/>
</dbReference>
<dbReference type="Gene3D" id="3.40.190.10">
    <property type="entry name" value="Periplasmic binding protein-like II"/>
    <property type="match status" value="2"/>
</dbReference>
<dbReference type="STRING" id="637679.GCA_001550055_00088"/>
<organism evidence="2 3">
    <name type="scientific">Kordiimonas lacus</name>
    <dbReference type="NCBI Taxonomy" id="637679"/>
    <lineage>
        <taxon>Bacteria</taxon>
        <taxon>Pseudomonadati</taxon>
        <taxon>Pseudomonadota</taxon>
        <taxon>Alphaproteobacteria</taxon>
        <taxon>Kordiimonadales</taxon>
        <taxon>Kordiimonadaceae</taxon>
        <taxon>Kordiimonas</taxon>
    </lineage>
</organism>
<dbReference type="AlphaFoldDB" id="A0A1G7E7A0"/>
<name>A0A1G7E7A0_9PROT</name>
<reference evidence="2 3" key="1">
    <citation type="submission" date="2016-10" db="EMBL/GenBank/DDBJ databases">
        <authorList>
            <person name="de Groot N.N."/>
        </authorList>
    </citation>
    <scope>NUCLEOTIDE SEQUENCE [LARGE SCALE GENOMIC DNA]</scope>
    <source>
        <strain evidence="2 3">CGMCC 1.9109</strain>
    </source>
</reference>
<dbReference type="OrthoDB" id="9814231at2"/>
<gene>
    <name evidence="2" type="ORF">SAMN04488071_3309</name>
</gene>
<protein>
    <submittedName>
        <fullName evidence="2">Extracellular solute-binding protein, family 3</fullName>
    </submittedName>
</protein>
<dbReference type="RefSeq" id="WP_068301134.1">
    <property type="nucleotide sequence ID" value="NZ_FNAK01000008.1"/>
</dbReference>